<dbReference type="EnsemblPlants" id="OGLUM03G23810.1">
    <property type="protein sequence ID" value="OGLUM03G23810.1"/>
    <property type="gene ID" value="OGLUM03G23810"/>
</dbReference>
<protein>
    <submittedName>
        <fullName evidence="2">Uncharacterized protein</fullName>
    </submittedName>
</protein>
<name>A0A0D9Z9H8_9ORYZ</name>
<dbReference type="Gramene" id="OGLUM03G23810.1">
    <property type="protein sequence ID" value="OGLUM03G23810.1"/>
    <property type="gene ID" value="OGLUM03G23810"/>
</dbReference>
<reference evidence="2" key="2">
    <citation type="submission" date="2018-05" db="EMBL/GenBank/DDBJ databases">
        <title>OgluRS3 (Oryza glumaepatula Reference Sequence Version 3).</title>
        <authorList>
            <person name="Zhang J."/>
            <person name="Kudrna D."/>
            <person name="Lee S."/>
            <person name="Talag J."/>
            <person name="Welchert J."/>
            <person name="Wing R.A."/>
        </authorList>
    </citation>
    <scope>NUCLEOTIDE SEQUENCE [LARGE SCALE GENOMIC DNA]</scope>
</reference>
<evidence type="ECO:0000313" key="3">
    <source>
        <dbReference type="Proteomes" id="UP000026961"/>
    </source>
</evidence>
<feature type="region of interest" description="Disordered" evidence="1">
    <location>
        <begin position="177"/>
        <end position="199"/>
    </location>
</feature>
<feature type="region of interest" description="Disordered" evidence="1">
    <location>
        <begin position="1"/>
        <end position="27"/>
    </location>
</feature>
<feature type="compositionally biased region" description="Polar residues" evidence="1">
    <location>
        <begin position="1"/>
        <end position="15"/>
    </location>
</feature>
<evidence type="ECO:0000313" key="2">
    <source>
        <dbReference type="EnsemblPlants" id="OGLUM03G23810.1"/>
    </source>
</evidence>
<organism evidence="2">
    <name type="scientific">Oryza glumipatula</name>
    <dbReference type="NCBI Taxonomy" id="40148"/>
    <lineage>
        <taxon>Eukaryota</taxon>
        <taxon>Viridiplantae</taxon>
        <taxon>Streptophyta</taxon>
        <taxon>Embryophyta</taxon>
        <taxon>Tracheophyta</taxon>
        <taxon>Spermatophyta</taxon>
        <taxon>Magnoliopsida</taxon>
        <taxon>Liliopsida</taxon>
        <taxon>Poales</taxon>
        <taxon>Poaceae</taxon>
        <taxon>BOP clade</taxon>
        <taxon>Oryzoideae</taxon>
        <taxon>Oryzeae</taxon>
        <taxon>Oryzinae</taxon>
        <taxon>Oryza</taxon>
    </lineage>
</organism>
<sequence length="298" mass="31317">MSKTLVLRSSHTEQQLPPLPPFSRQHCHSSALRAPPLLHALASHTAASPSVQCSCLAAPTVEIKEVLAPSPPRPHAAHIEEVWVSRIEDSEGGINDELGKGPNNACSEQGIGCRCGVGAGGVEGIYGGRREEGVVGGDEAGGAVDQREAAQERGGPVEDKARVRIVGVAGLERLEVGDSGRGWGGEGEKGGDESPATASLERERLASASLVVPALGAALRRETSAAMEMLSSGRHVLEGGGWHRELRGEERHRPYVRERRRMSTMAMVMATTVATPSCTAAAPCSLLTRGMMTGMETV</sequence>
<dbReference type="Proteomes" id="UP000026961">
    <property type="component" value="Chromosome 3"/>
</dbReference>
<keyword evidence="3" id="KW-1185">Reference proteome</keyword>
<dbReference type="AlphaFoldDB" id="A0A0D9Z9H8"/>
<accession>A0A0D9Z9H8</accession>
<proteinExistence type="predicted"/>
<reference evidence="2" key="1">
    <citation type="submission" date="2015-04" db="UniProtKB">
        <authorList>
            <consortium name="EnsemblPlants"/>
        </authorList>
    </citation>
    <scope>IDENTIFICATION</scope>
</reference>
<evidence type="ECO:0000256" key="1">
    <source>
        <dbReference type="SAM" id="MobiDB-lite"/>
    </source>
</evidence>
<dbReference type="HOGENOM" id="CLU_935010_0_0_1"/>